<dbReference type="GO" id="GO:0006826">
    <property type="term" value="P:iron ion transport"/>
    <property type="evidence" value="ECO:0007669"/>
    <property type="project" value="TreeGrafter"/>
</dbReference>
<keyword evidence="4" id="KW-0186">Copper</keyword>
<evidence type="ECO:0000256" key="1">
    <source>
        <dbReference type="ARBA" id="ARBA00010609"/>
    </source>
</evidence>
<dbReference type="FunFam" id="2.60.40.420:FF:000045">
    <property type="entry name" value="Laccase 2"/>
    <property type="match status" value="1"/>
</dbReference>
<evidence type="ECO:0000256" key="2">
    <source>
        <dbReference type="ARBA" id="ARBA00022723"/>
    </source>
</evidence>
<evidence type="ECO:0000313" key="7">
    <source>
        <dbReference type="EMBL" id="CAG7726388.1"/>
    </source>
</evidence>
<feature type="domain" description="Plastocyanin-like" evidence="6">
    <location>
        <begin position="203"/>
        <end position="331"/>
    </location>
</feature>
<sequence>MSVENHTLEIIASDGFDVKPTTVDSVVVYAGERWDIIIRGSQPIGSYWIKFRGLMDCDDRFTSAYQVAVLNYDGIEPGTYPEHSIKSWKESAAPENGLHLNPLNIAPGTAKKYMTAAELTSLKDDDPEIIQKEKADHQFYLAYDFNPIDNIRFHGPHIPIRTVRKGFKLYTPQLNFISHVMPLSPPMTQPESIHEIRKCNESSMKVNCTVDYCECTHWLNVKLNSIVEIILVDRGYTFDANHPFHLHGHAFRVVGMERLGKSTEPWIIQERDAKQSVLRKRVNAPIKDTVTVPDGGYTILRFRADNPGYWFFHCHITFHVEVGMGLIIQVGEPEQMLKSPEHFPKCGNYIPPARINPIQVSENVQTIIPYNNISTPRQPPYSILSSTTMTTYDNTVDVDGDLKNATIIPLKESARPSRAHGRSSTCAISSSSNFIAMILLVVYIAL</sequence>
<organism evidence="7 8">
    <name type="scientific">Allacma fusca</name>
    <dbReference type="NCBI Taxonomy" id="39272"/>
    <lineage>
        <taxon>Eukaryota</taxon>
        <taxon>Metazoa</taxon>
        <taxon>Ecdysozoa</taxon>
        <taxon>Arthropoda</taxon>
        <taxon>Hexapoda</taxon>
        <taxon>Collembola</taxon>
        <taxon>Symphypleona</taxon>
        <taxon>Sminthuridae</taxon>
        <taxon>Allacma</taxon>
    </lineage>
</organism>
<dbReference type="Pfam" id="PF00394">
    <property type="entry name" value="Cu-oxidase"/>
    <property type="match status" value="1"/>
</dbReference>
<dbReference type="CDD" id="cd13905">
    <property type="entry name" value="CuRO_3_tcLLC2_insect_like"/>
    <property type="match status" value="1"/>
</dbReference>
<dbReference type="PROSITE" id="PS00079">
    <property type="entry name" value="MULTICOPPER_OXIDASE1"/>
    <property type="match status" value="1"/>
</dbReference>
<dbReference type="PANTHER" id="PTHR11709:SF394">
    <property type="entry name" value="FI03373P-RELATED"/>
    <property type="match status" value="1"/>
</dbReference>
<evidence type="ECO:0000256" key="4">
    <source>
        <dbReference type="ARBA" id="ARBA00023008"/>
    </source>
</evidence>
<gene>
    <name evidence="7" type="ORF">AFUS01_LOCUS15303</name>
</gene>
<evidence type="ECO:0000259" key="5">
    <source>
        <dbReference type="Pfam" id="PF00394"/>
    </source>
</evidence>
<comment type="similarity">
    <text evidence="1">Belongs to the multicopper oxidase family.</text>
</comment>
<name>A0A8J2JYQ8_9HEXA</name>
<dbReference type="OrthoDB" id="2121828at2759"/>
<dbReference type="InterPro" id="IPR001117">
    <property type="entry name" value="Cu-oxidase_2nd"/>
</dbReference>
<dbReference type="AlphaFoldDB" id="A0A8J2JYQ8"/>
<accession>A0A8J2JYQ8</accession>
<keyword evidence="3" id="KW-0560">Oxidoreductase</keyword>
<dbReference type="InterPro" id="IPR002355">
    <property type="entry name" value="Cu_oxidase_Cu_BS"/>
</dbReference>
<dbReference type="GO" id="GO:0005507">
    <property type="term" value="F:copper ion binding"/>
    <property type="evidence" value="ECO:0007669"/>
    <property type="project" value="InterPro"/>
</dbReference>
<dbReference type="GO" id="GO:0005886">
    <property type="term" value="C:plasma membrane"/>
    <property type="evidence" value="ECO:0007669"/>
    <property type="project" value="TreeGrafter"/>
</dbReference>
<dbReference type="InterPro" id="IPR045087">
    <property type="entry name" value="Cu-oxidase_fam"/>
</dbReference>
<proteinExistence type="inferred from homology"/>
<dbReference type="PROSITE" id="PS00080">
    <property type="entry name" value="MULTICOPPER_OXIDASE2"/>
    <property type="match status" value="1"/>
</dbReference>
<dbReference type="PANTHER" id="PTHR11709">
    <property type="entry name" value="MULTI-COPPER OXIDASE"/>
    <property type="match status" value="1"/>
</dbReference>
<dbReference type="GO" id="GO:0016491">
    <property type="term" value="F:oxidoreductase activity"/>
    <property type="evidence" value="ECO:0007669"/>
    <property type="project" value="UniProtKB-KW"/>
</dbReference>
<dbReference type="InterPro" id="IPR011706">
    <property type="entry name" value="Cu-oxidase_C"/>
</dbReference>
<dbReference type="Proteomes" id="UP000708208">
    <property type="component" value="Unassembled WGS sequence"/>
</dbReference>
<dbReference type="Pfam" id="PF07731">
    <property type="entry name" value="Cu-oxidase_2"/>
    <property type="match status" value="1"/>
</dbReference>
<evidence type="ECO:0000259" key="6">
    <source>
        <dbReference type="Pfam" id="PF07731"/>
    </source>
</evidence>
<evidence type="ECO:0000313" key="8">
    <source>
        <dbReference type="Proteomes" id="UP000708208"/>
    </source>
</evidence>
<dbReference type="InterPro" id="IPR033138">
    <property type="entry name" value="Cu_oxidase_CS"/>
</dbReference>
<feature type="domain" description="Plastocyanin-like" evidence="5">
    <location>
        <begin position="2"/>
        <end position="74"/>
    </location>
</feature>
<dbReference type="EMBL" id="CAJVCH010134769">
    <property type="protein sequence ID" value="CAG7726388.1"/>
    <property type="molecule type" value="Genomic_DNA"/>
</dbReference>
<evidence type="ECO:0000256" key="3">
    <source>
        <dbReference type="ARBA" id="ARBA00023002"/>
    </source>
</evidence>
<keyword evidence="2" id="KW-0479">Metal-binding</keyword>
<reference evidence="7" key="1">
    <citation type="submission" date="2021-06" db="EMBL/GenBank/DDBJ databases">
        <authorList>
            <person name="Hodson N. C."/>
            <person name="Mongue J. A."/>
            <person name="Jaron S. K."/>
        </authorList>
    </citation>
    <scope>NUCLEOTIDE SEQUENCE</scope>
</reference>
<keyword evidence="8" id="KW-1185">Reference proteome</keyword>
<comment type="caution">
    <text evidence="7">The sequence shown here is derived from an EMBL/GenBank/DDBJ whole genome shotgun (WGS) entry which is preliminary data.</text>
</comment>
<protein>
    <submittedName>
        <fullName evidence="7">Uncharacterized protein</fullName>
    </submittedName>
</protein>